<sequence length="188" mass="22003">DSEKIYREDGLTYIETAFMNFDLTGLSMLWHYKDHPFVQAHAYLYTLDTTTVGIGFQQKFNALASLNYDDYVGFERPASNICAFGRGVLEKFHQNFERKLSKYEGMLYEFGYEPQGVKLLQDLAENVTVLPRRRDHGDPVDLYRTGHARHAFWYADFEIFKYIFIGHFGDFDQQMGDLHAPPLAKRFQ</sequence>
<proteinExistence type="predicted"/>
<gene>
    <name evidence="1" type="ORF">SCF082_LOCUS39114</name>
</gene>
<accession>A0ABP0Q1Y8</accession>
<organism evidence="1 2">
    <name type="scientific">Durusdinium trenchii</name>
    <dbReference type="NCBI Taxonomy" id="1381693"/>
    <lineage>
        <taxon>Eukaryota</taxon>
        <taxon>Sar</taxon>
        <taxon>Alveolata</taxon>
        <taxon>Dinophyceae</taxon>
        <taxon>Suessiales</taxon>
        <taxon>Symbiodiniaceae</taxon>
        <taxon>Durusdinium</taxon>
    </lineage>
</organism>
<feature type="non-terminal residue" evidence="1">
    <location>
        <position position="1"/>
    </location>
</feature>
<dbReference type="EMBL" id="CAXAMM010038938">
    <property type="protein sequence ID" value="CAK9082285.1"/>
    <property type="molecule type" value="Genomic_DNA"/>
</dbReference>
<protein>
    <submittedName>
        <fullName evidence="1">Uncharacterized protein</fullName>
    </submittedName>
</protein>
<evidence type="ECO:0000313" key="2">
    <source>
        <dbReference type="Proteomes" id="UP001642464"/>
    </source>
</evidence>
<keyword evidence="2" id="KW-1185">Reference proteome</keyword>
<name>A0ABP0Q1Y8_9DINO</name>
<evidence type="ECO:0000313" key="1">
    <source>
        <dbReference type="EMBL" id="CAK9082285.1"/>
    </source>
</evidence>
<dbReference type="Proteomes" id="UP001642464">
    <property type="component" value="Unassembled WGS sequence"/>
</dbReference>
<reference evidence="1 2" key="1">
    <citation type="submission" date="2024-02" db="EMBL/GenBank/DDBJ databases">
        <authorList>
            <person name="Chen Y."/>
            <person name="Shah S."/>
            <person name="Dougan E. K."/>
            <person name="Thang M."/>
            <person name="Chan C."/>
        </authorList>
    </citation>
    <scope>NUCLEOTIDE SEQUENCE [LARGE SCALE GENOMIC DNA]</scope>
</reference>
<comment type="caution">
    <text evidence="1">The sequence shown here is derived from an EMBL/GenBank/DDBJ whole genome shotgun (WGS) entry which is preliminary data.</text>
</comment>